<comment type="caution">
    <text evidence="3">The sequence shown here is derived from an EMBL/GenBank/DDBJ whole genome shotgun (WGS) entry which is preliminary data.</text>
</comment>
<dbReference type="GO" id="GO:0016491">
    <property type="term" value="F:oxidoreductase activity"/>
    <property type="evidence" value="ECO:0007669"/>
    <property type="project" value="UniProtKB-KW"/>
</dbReference>
<dbReference type="SUPFAM" id="SSF51735">
    <property type="entry name" value="NAD(P)-binding Rossmann-fold domains"/>
    <property type="match status" value="1"/>
</dbReference>
<feature type="domain" description="Gfo/Idh/MocA-like oxidoreductase N-terminal" evidence="2">
    <location>
        <begin position="4"/>
        <end position="123"/>
    </location>
</feature>
<dbReference type="AlphaFoldDB" id="A0A0S7XR48"/>
<dbReference type="InterPro" id="IPR000683">
    <property type="entry name" value="Gfo/Idh/MocA-like_OxRdtase_N"/>
</dbReference>
<proteinExistence type="predicted"/>
<reference evidence="3 4" key="1">
    <citation type="journal article" date="2015" name="Microbiome">
        <title>Genomic resolution of linkages in carbon, nitrogen, and sulfur cycling among widespread estuary sediment bacteria.</title>
        <authorList>
            <person name="Baker B.J."/>
            <person name="Lazar C.S."/>
            <person name="Teske A.P."/>
            <person name="Dick G.J."/>
        </authorList>
    </citation>
    <scope>NUCLEOTIDE SEQUENCE [LARGE SCALE GENOMIC DNA]</scope>
    <source>
        <strain evidence="3">DG_56</strain>
    </source>
</reference>
<keyword evidence="1" id="KW-0560">Oxidoreductase</keyword>
<protein>
    <recommendedName>
        <fullName evidence="2">Gfo/Idh/MocA-like oxidoreductase N-terminal domain-containing protein</fullName>
    </recommendedName>
</protein>
<gene>
    <name evidence="3" type="ORF">AMK68_01535</name>
</gene>
<dbReference type="PANTHER" id="PTHR43818:SF11">
    <property type="entry name" value="BCDNA.GH03377"/>
    <property type="match status" value="1"/>
</dbReference>
<dbReference type="Gene3D" id="3.30.360.10">
    <property type="entry name" value="Dihydrodipicolinate Reductase, domain 2"/>
    <property type="match status" value="1"/>
</dbReference>
<dbReference type="GO" id="GO:0000166">
    <property type="term" value="F:nucleotide binding"/>
    <property type="evidence" value="ECO:0007669"/>
    <property type="project" value="InterPro"/>
</dbReference>
<dbReference type="Gene3D" id="3.40.50.720">
    <property type="entry name" value="NAD(P)-binding Rossmann-like Domain"/>
    <property type="match status" value="1"/>
</dbReference>
<dbReference type="SUPFAM" id="SSF55347">
    <property type="entry name" value="Glyceraldehyde-3-phosphate dehydrogenase-like, C-terminal domain"/>
    <property type="match status" value="1"/>
</dbReference>
<evidence type="ECO:0000313" key="4">
    <source>
        <dbReference type="Proteomes" id="UP000052020"/>
    </source>
</evidence>
<dbReference type="PANTHER" id="PTHR43818">
    <property type="entry name" value="BCDNA.GH03377"/>
    <property type="match status" value="1"/>
</dbReference>
<dbReference type="EMBL" id="LIZY01000023">
    <property type="protein sequence ID" value="KPJ64521.1"/>
    <property type="molecule type" value="Genomic_DNA"/>
</dbReference>
<evidence type="ECO:0000256" key="1">
    <source>
        <dbReference type="ARBA" id="ARBA00023002"/>
    </source>
</evidence>
<dbReference type="InterPro" id="IPR050463">
    <property type="entry name" value="Gfo/Idh/MocA_oxidrdct_glycsds"/>
</dbReference>
<dbReference type="Proteomes" id="UP000052020">
    <property type="component" value="Unassembled WGS sequence"/>
</dbReference>
<dbReference type="InterPro" id="IPR036291">
    <property type="entry name" value="NAD(P)-bd_dom_sf"/>
</dbReference>
<accession>A0A0S7XR48</accession>
<evidence type="ECO:0000259" key="2">
    <source>
        <dbReference type="Pfam" id="PF01408"/>
    </source>
</evidence>
<dbReference type="Pfam" id="PF01408">
    <property type="entry name" value="GFO_IDH_MocA"/>
    <property type="match status" value="1"/>
</dbReference>
<sequence length="352" mass="38517">MPVRLGFLGCGFMGQMVHLPNFLEARGCEVVALADARQELARQVAEKFHIGSVHSDHGALAEAADIDAVVSITPETANPRIACDLLEAGKHVFIEKPIATSSVIAREMAAAAERAGKILMVGYQKRFDPGVEEAREILSDLRHSGELGRITFVRVHCFGGDWVCGTLGRQIATDEPAPVTAASWPDWLPASERDSFYWYNNVYCHNLNLLRHLLGEPDRVHSAWLRGTSKLAILDYGTFPASMEAGSLAAYRWDEHLMVAFERGTLEIATPPPLLRNVPARVHLYRNAQSAESVEPLAPHGWSFRREAEHFVDCVANNRQPLSPAADAVADLALVEAIFRLGLAGPAGEEQG</sequence>
<organism evidence="3 4">
    <name type="scientific">candidate division KD3-62 bacterium DG_56</name>
    <dbReference type="NCBI Taxonomy" id="1704032"/>
    <lineage>
        <taxon>Bacteria</taxon>
        <taxon>candidate division KD3-62</taxon>
    </lineage>
</organism>
<name>A0A0S7XR48_9BACT</name>
<evidence type="ECO:0000313" key="3">
    <source>
        <dbReference type="EMBL" id="KPJ64521.1"/>
    </source>
</evidence>